<reference evidence="2" key="3">
    <citation type="journal article" date="2017" name="Nature">
        <title>Genome sequence of the progenitor of the wheat D genome Aegilops tauschii.</title>
        <authorList>
            <person name="Luo M.C."/>
            <person name="Gu Y.Q."/>
            <person name="Puiu D."/>
            <person name="Wang H."/>
            <person name="Twardziok S.O."/>
            <person name="Deal K.R."/>
            <person name="Huo N."/>
            <person name="Zhu T."/>
            <person name="Wang L."/>
            <person name="Wang Y."/>
            <person name="McGuire P.E."/>
            <person name="Liu S."/>
            <person name="Long H."/>
            <person name="Ramasamy R.K."/>
            <person name="Rodriguez J.C."/>
            <person name="Van S.L."/>
            <person name="Yuan L."/>
            <person name="Wang Z."/>
            <person name="Xia Z."/>
            <person name="Xiao L."/>
            <person name="Anderson O.D."/>
            <person name="Ouyang S."/>
            <person name="Liang Y."/>
            <person name="Zimin A.V."/>
            <person name="Pertea G."/>
            <person name="Qi P."/>
            <person name="Bennetzen J.L."/>
            <person name="Dai X."/>
            <person name="Dawson M.W."/>
            <person name="Muller H.G."/>
            <person name="Kugler K."/>
            <person name="Rivarola-Duarte L."/>
            <person name="Spannagl M."/>
            <person name="Mayer K.F.X."/>
            <person name="Lu F.H."/>
            <person name="Bevan M.W."/>
            <person name="Leroy P."/>
            <person name="Li P."/>
            <person name="You F.M."/>
            <person name="Sun Q."/>
            <person name="Liu Z."/>
            <person name="Lyons E."/>
            <person name="Wicker T."/>
            <person name="Salzberg S.L."/>
            <person name="Devos K.M."/>
            <person name="Dvorak J."/>
        </authorList>
    </citation>
    <scope>NUCLEOTIDE SEQUENCE [LARGE SCALE GENOMIC DNA]</scope>
    <source>
        <strain evidence="2">cv. AL8/78</strain>
    </source>
</reference>
<evidence type="ECO:0000313" key="2">
    <source>
        <dbReference type="EnsemblPlants" id="AET1Gv20027700.2"/>
    </source>
</evidence>
<protein>
    <recommendedName>
        <fullName evidence="1">Reverse transcriptase domain-containing protein</fullName>
    </recommendedName>
</protein>
<dbReference type="AlphaFoldDB" id="A0A452XIY3"/>
<reference evidence="3" key="2">
    <citation type="journal article" date="2017" name="Nat. Plants">
        <title>The Aegilops tauschii genome reveals multiple impacts of transposons.</title>
        <authorList>
            <person name="Zhao G."/>
            <person name="Zou C."/>
            <person name="Li K."/>
            <person name="Wang K."/>
            <person name="Li T."/>
            <person name="Gao L."/>
            <person name="Zhang X."/>
            <person name="Wang H."/>
            <person name="Yang Z."/>
            <person name="Liu X."/>
            <person name="Jiang W."/>
            <person name="Mao L."/>
            <person name="Kong X."/>
            <person name="Jiao Y."/>
            <person name="Jia J."/>
        </authorList>
    </citation>
    <scope>NUCLEOTIDE SEQUENCE [LARGE SCALE GENOMIC DNA]</scope>
    <source>
        <strain evidence="3">cv. AL8/78</strain>
    </source>
</reference>
<dbReference type="EnsemblPlants" id="AET1Gv20027700.2">
    <property type="protein sequence ID" value="AET1Gv20027700.2"/>
    <property type="gene ID" value="AET1Gv20027700"/>
</dbReference>
<sequence>SPRVPEHHQAGLHGCVPVALRAAWPWLLQGQPGPSHAAAEAQEVRDYHPICLIHIVAKVLAKALSLRLAPKLDRFVSRNQNAFILGRSLHDNFMLVRQSVKLLSQLGAPRVMLKLDLTRAFDSIS</sequence>
<reference evidence="2" key="4">
    <citation type="submission" date="2019-03" db="UniProtKB">
        <authorList>
            <consortium name="EnsemblPlants"/>
        </authorList>
    </citation>
    <scope>IDENTIFICATION</scope>
</reference>
<dbReference type="Proteomes" id="UP000015105">
    <property type="component" value="Chromosome 1D"/>
</dbReference>
<accession>A0A452XIY3</accession>
<reference evidence="3" key="1">
    <citation type="journal article" date="2014" name="Science">
        <title>Ancient hybridizations among the ancestral genomes of bread wheat.</title>
        <authorList>
            <consortium name="International Wheat Genome Sequencing Consortium,"/>
            <person name="Marcussen T."/>
            <person name="Sandve S.R."/>
            <person name="Heier L."/>
            <person name="Spannagl M."/>
            <person name="Pfeifer M."/>
            <person name="Jakobsen K.S."/>
            <person name="Wulff B.B."/>
            <person name="Steuernagel B."/>
            <person name="Mayer K.F."/>
            <person name="Olsen O.A."/>
        </authorList>
    </citation>
    <scope>NUCLEOTIDE SEQUENCE [LARGE SCALE GENOMIC DNA]</scope>
    <source>
        <strain evidence="3">cv. AL8/78</strain>
    </source>
</reference>
<dbReference type="STRING" id="200361.A0A452XIY3"/>
<dbReference type="Gramene" id="AET1Gv20027700.2">
    <property type="protein sequence ID" value="AET1Gv20027700.2"/>
    <property type="gene ID" value="AET1Gv20027700"/>
</dbReference>
<evidence type="ECO:0000259" key="1">
    <source>
        <dbReference type="Pfam" id="PF00078"/>
    </source>
</evidence>
<proteinExistence type="predicted"/>
<feature type="domain" description="Reverse transcriptase" evidence="1">
    <location>
        <begin position="45"/>
        <end position="124"/>
    </location>
</feature>
<dbReference type="InterPro" id="IPR000477">
    <property type="entry name" value="RT_dom"/>
</dbReference>
<name>A0A452XIY3_AEGTS</name>
<reference evidence="2" key="5">
    <citation type="journal article" date="2021" name="G3 (Bethesda)">
        <title>Aegilops tauschii genome assembly Aet v5.0 features greater sequence contiguity and improved annotation.</title>
        <authorList>
            <person name="Wang L."/>
            <person name="Zhu T."/>
            <person name="Rodriguez J.C."/>
            <person name="Deal K.R."/>
            <person name="Dubcovsky J."/>
            <person name="McGuire P.E."/>
            <person name="Lux T."/>
            <person name="Spannagl M."/>
            <person name="Mayer K.F.X."/>
            <person name="Baldrich P."/>
            <person name="Meyers B.C."/>
            <person name="Huo N."/>
            <person name="Gu Y.Q."/>
            <person name="Zhou H."/>
            <person name="Devos K.M."/>
            <person name="Bennetzen J.L."/>
            <person name="Unver T."/>
            <person name="Budak H."/>
            <person name="Gulick P.J."/>
            <person name="Galiba G."/>
            <person name="Kalapos B."/>
            <person name="Nelson D.R."/>
            <person name="Li P."/>
            <person name="You F.M."/>
            <person name="Luo M.C."/>
            <person name="Dvorak J."/>
        </authorList>
    </citation>
    <scope>NUCLEOTIDE SEQUENCE [LARGE SCALE GENOMIC DNA]</scope>
    <source>
        <strain evidence="2">cv. AL8/78</strain>
    </source>
</reference>
<organism evidence="2 3">
    <name type="scientific">Aegilops tauschii subsp. strangulata</name>
    <name type="common">Goatgrass</name>
    <dbReference type="NCBI Taxonomy" id="200361"/>
    <lineage>
        <taxon>Eukaryota</taxon>
        <taxon>Viridiplantae</taxon>
        <taxon>Streptophyta</taxon>
        <taxon>Embryophyta</taxon>
        <taxon>Tracheophyta</taxon>
        <taxon>Spermatophyta</taxon>
        <taxon>Magnoliopsida</taxon>
        <taxon>Liliopsida</taxon>
        <taxon>Poales</taxon>
        <taxon>Poaceae</taxon>
        <taxon>BOP clade</taxon>
        <taxon>Pooideae</taxon>
        <taxon>Triticodae</taxon>
        <taxon>Triticeae</taxon>
        <taxon>Triticinae</taxon>
        <taxon>Aegilops</taxon>
    </lineage>
</organism>
<evidence type="ECO:0000313" key="3">
    <source>
        <dbReference type="Proteomes" id="UP000015105"/>
    </source>
</evidence>
<keyword evidence="3" id="KW-1185">Reference proteome</keyword>
<dbReference type="Pfam" id="PF00078">
    <property type="entry name" value="RVT_1"/>
    <property type="match status" value="1"/>
</dbReference>